<feature type="region of interest" description="Disordered" evidence="1">
    <location>
        <begin position="1"/>
        <end position="95"/>
    </location>
</feature>
<evidence type="ECO:0000313" key="3">
    <source>
        <dbReference type="Proteomes" id="UP000472277"/>
    </source>
</evidence>
<keyword evidence="3" id="KW-1185">Reference proteome</keyword>
<dbReference type="OMA" id="CYNSSEM"/>
<dbReference type="Proteomes" id="UP000472277">
    <property type="component" value="Unassembled WGS sequence"/>
</dbReference>
<reference evidence="2" key="2">
    <citation type="submission" date="2025-09" db="UniProtKB">
        <authorList>
            <consortium name="Ensembl"/>
        </authorList>
    </citation>
    <scope>IDENTIFICATION</scope>
</reference>
<accession>A0A674D7Z4</accession>
<dbReference type="AlphaFoldDB" id="A0A674D7Z4"/>
<protein>
    <submittedName>
        <fullName evidence="2">Uncharacterized protein</fullName>
    </submittedName>
</protein>
<name>A0A674D7Z4_SALTR</name>
<dbReference type="InParanoid" id="A0A674D7Z4"/>
<dbReference type="GeneTree" id="ENSGT01150000287895"/>
<sequence length="195" mass="20945">GAGRGQRHGAGRGQRHGAGRGQRHGAGRGQRHGAGRGQRHGAGRGQRHGAGRGQRHGAGRGQRHGAGRGQRHGAGRGQRHGAGEVSATGLGEFSATGRPPLLGVRHSRHSESSFFCVLLRPMFPRQNNNKPNYRFAHGCVFIKATEERFWQGSGRVLGTGVELDAVAISYITLLQWSVDHTTQCYNSSEMDHTVL</sequence>
<proteinExistence type="predicted"/>
<organism evidence="2 3">
    <name type="scientific">Salmo trutta</name>
    <name type="common">Brown trout</name>
    <dbReference type="NCBI Taxonomy" id="8032"/>
    <lineage>
        <taxon>Eukaryota</taxon>
        <taxon>Metazoa</taxon>
        <taxon>Chordata</taxon>
        <taxon>Craniata</taxon>
        <taxon>Vertebrata</taxon>
        <taxon>Euteleostomi</taxon>
        <taxon>Actinopterygii</taxon>
        <taxon>Neopterygii</taxon>
        <taxon>Teleostei</taxon>
        <taxon>Protacanthopterygii</taxon>
        <taxon>Salmoniformes</taxon>
        <taxon>Salmonidae</taxon>
        <taxon>Salmoninae</taxon>
        <taxon>Salmo</taxon>
    </lineage>
</organism>
<evidence type="ECO:0000313" key="2">
    <source>
        <dbReference type="Ensembl" id="ENSSTUP00000091694.1"/>
    </source>
</evidence>
<evidence type="ECO:0000256" key="1">
    <source>
        <dbReference type="SAM" id="MobiDB-lite"/>
    </source>
</evidence>
<dbReference type="Ensembl" id="ENSSTUT00000097570.1">
    <property type="protein sequence ID" value="ENSSTUP00000091694.1"/>
    <property type="gene ID" value="ENSSTUG00000040324.1"/>
</dbReference>
<feature type="compositionally biased region" description="Basic residues" evidence="1">
    <location>
        <begin position="1"/>
        <end position="79"/>
    </location>
</feature>
<reference evidence="2" key="1">
    <citation type="submission" date="2025-08" db="UniProtKB">
        <authorList>
            <consortium name="Ensembl"/>
        </authorList>
    </citation>
    <scope>IDENTIFICATION</scope>
</reference>